<proteinExistence type="predicted"/>
<dbReference type="eggNOG" id="COG1878">
    <property type="taxonomic scope" value="Bacteria"/>
</dbReference>
<organism evidence="1 2">
    <name type="scientific">Desulfoscipio gibsoniae DSM 7213</name>
    <dbReference type="NCBI Taxonomy" id="767817"/>
    <lineage>
        <taxon>Bacteria</taxon>
        <taxon>Bacillati</taxon>
        <taxon>Bacillota</taxon>
        <taxon>Clostridia</taxon>
        <taxon>Eubacteriales</taxon>
        <taxon>Desulfallaceae</taxon>
        <taxon>Desulfoscipio</taxon>
    </lineage>
</organism>
<dbReference type="Pfam" id="PF04199">
    <property type="entry name" value="Cyclase"/>
    <property type="match status" value="1"/>
</dbReference>
<gene>
    <name evidence="1" type="ORF">Desgi_1302</name>
</gene>
<dbReference type="RefSeq" id="WP_006524311.1">
    <property type="nucleotide sequence ID" value="NC_021184.1"/>
</dbReference>
<accession>R4KJU8</accession>
<dbReference type="SUPFAM" id="SSF102198">
    <property type="entry name" value="Putative cyclase"/>
    <property type="match status" value="1"/>
</dbReference>
<dbReference type="Proteomes" id="UP000013520">
    <property type="component" value="Chromosome"/>
</dbReference>
<dbReference type="PANTHER" id="PTHR31118">
    <property type="entry name" value="CYCLASE-LIKE PROTEIN 2"/>
    <property type="match status" value="1"/>
</dbReference>
<dbReference type="STRING" id="767817.Desgi_1302"/>
<dbReference type="InterPro" id="IPR007325">
    <property type="entry name" value="KFase/CYL"/>
</dbReference>
<evidence type="ECO:0000313" key="1">
    <source>
        <dbReference type="EMBL" id="AGL00810.1"/>
    </source>
</evidence>
<keyword evidence="1" id="KW-0378">Hydrolase</keyword>
<dbReference type="GO" id="GO:0019441">
    <property type="term" value="P:L-tryptophan catabolic process to kynurenine"/>
    <property type="evidence" value="ECO:0007669"/>
    <property type="project" value="InterPro"/>
</dbReference>
<dbReference type="GO" id="GO:0004061">
    <property type="term" value="F:arylformamidase activity"/>
    <property type="evidence" value="ECO:0007669"/>
    <property type="project" value="InterPro"/>
</dbReference>
<dbReference type="HOGENOM" id="CLU_030671_3_0_9"/>
<keyword evidence="2" id="KW-1185">Reference proteome</keyword>
<dbReference type="PANTHER" id="PTHR31118:SF32">
    <property type="entry name" value="KYNURENINE FORMAMIDASE"/>
    <property type="match status" value="1"/>
</dbReference>
<reference evidence="1 2" key="1">
    <citation type="submission" date="2012-01" db="EMBL/GenBank/DDBJ databases">
        <title>Complete sequence of Desulfotomaculum gibsoniae DSM 7213.</title>
        <authorList>
            <consortium name="US DOE Joint Genome Institute"/>
            <person name="Lucas S."/>
            <person name="Han J."/>
            <person name="Lapidus A."/>
            <person name="Cheng J.-F."/>
            <person name="Goodwin L."/>
            <person name="Pitluck S."/>
            <person name="Peters L."/>
            <person name="Ovchinnikova G."/>
            <person name="Teshima H."/>
            <person name="Detter J.C."/>
            <person name="Han C."/>
            <person name="Tapia R."/>
            <person name="Land M."/>
            <person name="Hauser L."/>
            <person name="Kyrpides N."/>
            <person name="Ivanova N."/>
            <person name="Pagani I."/>
            <person name="Parshina S."/>
            <person name="Plugge C."/>
            <person name="Muyzer G."/>
            <person name="Kuever J."/>
            <person name="Ivanova A."/>
            <person name="Nazina T."/>
            <person name="Klenk H.-P."/>
            <person name="Brambilla E."/>
            <person name="Spring S."/>
            <person name="Stams A.F."/>
            <person name="Woyke T."/>
        </authorList>
    </citation>
    <scope>NUCLEOTIDE SEQUENCE [LARGE SCALE GENOMIC DNA]</scope>
    <source>
        <strain evidence="1 2">DSM 7213</strain>
    </source>
</reference>
<evidence type="ECO:0000313" key="2">
    <source>
        <dbReference type="Proteomes" id="UP000013520"/>
    </source>
</evidence>
<dbReference type="KEGG" id="dgi:Desgi_1302"/>
<name>R4KJU8_9FIRM</name>
<dbReference type="AlphaFoldDB" id="R4KJU8"/>
<dbReference type="OrthoDB" id="9796085at2"/>
<dbReference type="EMBL" id="CP003273">
    <property type="protein sequence ID" value="AGL00810.1"/>
    <property type="molecule type" value="Genomic_DNA"/>
</dbReference>
<protein>
    <submittedName>
        <fullName evidence="1">Putative metal-dependent hydrolase</fullName>
    </submittedName>
</protein>
<sequence>MQFIDLTHTITPDMPVYPGTEPPHITEACSIAKDGFREKALAIYSHTGTHIDAPAHILEGGCTLDDLPASHFHGRATVMDVSRTPGVDITKDYISFSLKTGIDFVIFYTGWYHKWSTPAFFDNFPVPSTETAHYLAGMGIKGVGTDTISIDRAGATEFTIHKILLQKNIIIIENLTNLAGLSGRIFTLCCWPLKIGNADGAPVRAVAICD</sequence>
<dbReference type="Gene3D" id="3.50.30.50">
    <property type="entry name" value="Putative cyclase"/>
    <property type="match status" value="1"/>
</dbReference>
<dbReference type="InterPro" id="IPR037175">
    <property type="entry name" value="KFase_sf"/>
</dbReference>